<dbReference type="EMBL" id="LR025744">
    <property type="protein sequence ID" value="VBB17274.1"/>
    <property type="molecule type" value="Genomic_DNA"/>
</dbReference>
<protein>
    <submittedName>
        <fullName evidence="1">Uncharacterized protein</fullName>
    </submittedName>
</protein>
<organism evidence="1 2">
    <name type="scientific">Burkholderia stabilis</name>
    <dbReference type="NCBI Taxonomy" id="95485"/>
    <lineage>
        <taxon>Bacteria</taxon>
        <taxon>Pseudomonadati</taxon>
        <taxon>Pseudomonadota</taxon>
        <taxon>Betaproteobacteria</taxon>
        <taxon>Burkholderiales</taxon>
        <taxon>Burkholderiaceae</taxon>
        <taxon>Burkholderia</taxon>
        <taxon>Burkholderia cepacia complex</taxon>
    </lineage>
</organism>
<proteinExistence type="predicted"/>
<evidence type="ECO:0000313" key="2">
    <source>
        <dbReference type="Proteomes" id="UP000268684"/>
    </source>
</evidence>
<gene>
    <name evidence="1" type="ORF">BSTAB16_7489</name>
</gene>
<dbReference type="RefSeq" id="WP_163013104.1">
    <property type="nucleotide sequence ID" value="NZ_LR025744.1"/>
</dbReference>
<evidence type="ECO:0000313" key="1">
    <source>
        <dbReference type="EMBL" id="VBB17274.1"/>
    </source>
</evidence>
<accession>A0AAJ5NF32</accession>
<dbReference type="GeneID" id="71060179"/>
<dbReference type="AlphaFoldDB" id="A0AAJ5NF32"/>
<name>A0AAJ5NF32_9BURK</name>
<dbReference type="Proteomes" id="UP000268684">
    <property type="component" value="Chromosome III"/>
</dbReference>
<reference evidence="1 2" key="1">
    <citation type="submission" date="2017-11" db="EMBL/GenBank/DDBJ databases">
        <authorList>
            <person name="Seth-Smith MB H."/>
        </authorList>
    </citation>
    <scope>NUCLEOTIDE SEQUENCE [LARGE SCALE GENOMIC DNA]</scope>
    <source>
        <strain evidence="1">E</strain>
    </source>
</reference>
<keyword evidence="2" id="KW-1185">Reference proteome</keyword>
<sequence>MNTQQYKASSSLQLRVSASTGSPLDIRCAWGLANLLSLADFATPNPHGFDTVEDCMHEAEAMGYREGLKGSVPQWFVGTPLASAWDAGAASRCECEMNRGGSKEEWDALSPEARSANWESFHEQCAAGVGDRHYFFDLLMKEWMVGYVGH</sequence>